<name>A0A010SQK3_PSEFL</name>
<dbReference type="Gene3D" id="1.10.10.10">
    <property type="entry name" value="Winged helix-like DNA-binding domain superfamily/Winged helix DNA-binding domain"/>
    <property type="match status" value="1"/>
</dbReference>
<protein>
    <submittedName>
        <fullName evidence="5">GntR family transcriptional regulator</fullName>
    </submittedName>
</protein>
<dbReference type="CDD" id="cd07377">
    <property type="entry name" value="WHTH_GntR"/>
    <property type="match status" value="1"/>
</dbReference>
<dbReference type="Pfam" id="PF00392">
    <property type="entry name" value="GntR"/>
    <property type="match status" value="1"/>
</dbReference>
<evidence type="ECO:0000313" key="5">
    <source>
        <dbReference type="EMBL" id="EXF93308.1"/>
    </source>
</evidence>
<gene>
    <name evidence="5" type="ORF">HK44_006340</name>
</gene>
<keyword evidence="3" id="KW-0804">Transcription</keyword>
<dbReference type="PRINTS" id="PR00035">
    <property type="entry name" value="HTHGNTR"/>
</dbReference>
<dbReference type="SUPFAM" id="SSF48008">
    <property type="entry name" value="GntR ligand-binding domain-like"/>
    <property type="match status" value="1"/>
</dbReference>
<dbReference type="RefSeq" id="WP_019690450.1">
    <property type="nucleotide sequence ID" value="NZ_AFOY02000015.1"/>
</dbReference>
<evidence type="ECO:0000256" key="3">
    <source>
        <dbReference type="ARBA" id="ARBA00023163"/>
    </source>
</evidence>
<dbReference type="HOGENOM" id="CLU_017584_9_1_6"/>
<accession>A0A010SQK3</accession>
<dbReference type="InterPro" id="IPR036388">
    <property type="entry name" value="WH-like_DNA-bd_sf"/>
</dbReference>
<dbReference type="InterPro" id="IPR036390">
    <property type="entry name" value="WH_DNA-bd_sf"/>
</dbReference>
<keyword evidence="2" id="KW-0238">DNA-binding</keyword>
<keyword evidence="1" id="KW-0805">Transcription regulation</keyword>
<dbReference type="SMART" id="SM00895">
    <property type="entry name" value="FCD"/>
    <property type="match status" value="1"/>
</dbReference>
<dbReference type="GO" id="GO:0003677">
    <property type="term" value="F:DNA binding"/>
    <property type="evidence" value="ECO:0007669"/>
    <property type="project" value="UniProtKB-KW"/>
</dbReference>
<dbReference type="Proteomes" id="UP000022611">
    <property type="component" value="Unassembled WGS sequence"/>
</dbReference>
<dbReference type="InterPro" id="IPR000524">
    <property type="entry name" value="Tscrpt_reg_HTH_GntR"/>
</dbReference>
<dbReference type="PATRIC" id="fig|1042209.11.peg.3641"/>
<dbReference type="OrthoDB" id="1040417at2"/>
<dbReference type="PANTHER" id="PTHR43537">
    <property type="entry name" value="TRANSCRIPTIONAL REGULATOR, GNTR FAMILY"/>
    <property type="match status" value="1"/>
</dbReference>
<dbReference type="SUPFAM" id="SSF46785">
    <property type="entry name" value="Winged helix' DNA-binding domain"/>
    <property type="match status" value="1"/>
</dbReference>
<dbReference type="PROSITE" id="PS50949">
    <property type="entry name" value="HTH_GNTR"/>
    <property type="match status" value="1"/>
</dbReference>
<evidence type="ECO:0000256" key="2">
    <source>
        <dbReference type="ARBA" id="ARBA00023125"/>
    </source>
</evidence>
<organism evidence="5 6">
    <name type="scientific">Pseudomonas fluorescens HK44</name>
    <dbReference type="NCBI Taxonomy" id="1042209"/>
    <lineage>
        <taxon>Bacteria</taxon>
        <taxon>Pseudomonadati</taxon>
        <taxon>Pseudomonadota</taxon>
        <taxon>Gammaproteobacteria</taxon>
        <taxon>Pseudomonadales</taxon>
        <taxon>Pseudomonadaceae</taxon>
        <taxon>Pseudomonas</taxon>
    </lineage>
</organism>
<proteinExistence type="predicted"/>
<dbReference type="Pfam" id="PF07729">
    <property type="entry name" value="FCD"/>
    <property type="match status" value="1"/>
</dbReference>
<evidence type="ECO:0000259" key="4">
    <source>
        <dbReference type="PROSITE" id="PS50949"/>
    </source>
</evidence>
<feature type="domain" description="HTH gntR-type" evidence="4">
    <location>
        <begin position="8"/>
        <end position="76"/>
    </location>
</feature>
<dbReference type="eggNOG" id="COG2186">
    <property type="taxonomic scope" value="Bacteria"/>
</dbReference>
<dbReference type="SMART" id="SM00345">
    <property type="entry name" value="HTH_GNTR"/>
    <property type="match status" value="1"/>
</dbReference>
<evidence type="ECO:0000313" key="6">
    <source>
        <dbReference type="Proteomes" id="UP000022611"/>
    </source>
</evidence>
<dbReference type="Gene3D" id="1.20.120.530">
    <property type="entry name" value="GntR ligand-binding domain-like"/>
    <property type="match status" value="1"/>
</dbReference>
<dbReference type="GO" id="GO:0003700">
    <property type="term" value="F:DNA-binding transcription factor activity"/>
    <property type="evidence" value="ECO:0007669"/>
    <property type="project" value="InterPro"/>
</dbReference>
<comment type="caution">
    <text evidence="5">The sequence shown here is derived from an EMBL/GenBank/DDBJ whole genome shotgun (WGS) entry which is preliminary data.</text>
</comment>
<sequence length="234" mass="25481">MFDKVPTHVLSDSVAQQLLEKIETGVFGAGSKLPSEAMLSDAFGVSRTVVREAISRLKNEGVLQPRQGRGIFVTANANIRPLRIDYAEAHLPGSVFHLLALRRAIEAEIASEAALNRSEADLVLIDEALARIDEEVDEGLDGVRADVAFHRTIAQATGNPYFLKTLEFVSQYLEAATRITRTNEAGRADFSRQVHEEHLAIVAAIRLGDPLAAGHAARAHIYNAARRLRLAGAQ</sequence>
<dbReference type="EMBL" id="AFOY02000015">
    <property type="protein sequence ID" value="EXF93308.1"/>
    <property type="molecule type" value="Genomic_DNA"/>
</dbReference>
<evidence type="ECO:0000256" key="1">
    <source>
        <dbReference type="ARBA" id="ARBA00023015"/>
    </source>
</evidence>
<dbReference type="PANTHER" id="PTHR43537:SF44">
    <property type="entry name" value="GNTR FAMILY REGULATORY PROTEIN"/>
    <property type="match status" value="1"/>
</dbReference>
<dbReference type="AlphaFoldDB" id="A0A010SQK3"/>
<reference evidence="5 6" key="1">
    <citation type="journal article" date="2011" name="J. Bacteriol.">
        <title>Draft genome sequence of the polycyclic aromatic hydrocarbon-degrading, genetically engineered bioluminescent bioreporter Pseudomonas fluorescens HK44.</title>
        <authorList>
            <person name="Chauhan A."/>
            <person name="Layton A.C."/>
            <person name="Williams D.E."/>
            <person name="Smartt A.E."/>
            <person name="Ripp S."/>
            <person name="Karpinets T.V."/>
            <person name="Brown S.D."/>
            <person name="Sayler G.S."/>
        </authorList>
    </citation>
    <scope>NUCLEOTIDE SEQUENCE [LARGE SCALE GENOMIC DNA]</scope>
    <source>
        <strain evidence="5 6">HK44</strain>
    </source>
</reference>
<dbReference type="InterPro" id="IPR008920">
    <property type="entry name" value="TF_FadR/GntR_C"/>
</dbReference>
<dbReference type="InterPro" id="IPR011711">
    <property type="entry name" value="GntR_C"/>
</dbReference>